<reference evidence="7 9" key="1">
    <citation type="submission" date="2023-10" db="EMBL/GenBank/DDBJ databases">
        <title>Culture-based analysis of two novel bacteria associated with mangrove crab gills.</title>
        <authorList>
            <person name="Yang X."/>
            <person name="Garuglieri E."/>
            <person name="Van Goethem M.W."/>
            <person name="Fusi M."/>
            <person name="Marasco R."/>
            <person name="Daffonchio D.G."/>
        </authorList>
    </citation>
    <scope>NUCLEOTIDE SEQUENCE [LARGE SCALE GENOMIC DNA]</scope>
    <source>
        <strain evidence="8">UG2-1</strain>
        <strain evidence="7">UG2-2</strain>
        <strain evidence="9">UG2_2</strain>
    </source>
</reference>
<dbReference type="NCBIfam" id="TIGR04183">
    <property type="entry name" value="Por_Secre_tail"/>
    <property type="match status" value="1"/>
</dbReference>
<dbReference type="InterPro" id="IPR001322">
    <property type="entry name" value="Lamin_tail_dom"/>
</dbReference>
<dbReference type="Pfam" id="PF18962">
    <property type="entry name" value="Por_Secre_tail"/>
    <property type="match status" value="1"/>
</dbReference>
<organism evidence="7 9">
    <name type="scientific">Mangrovimonas cancribranchiae</name>
    <dbReference type="NCBI Taxonomy" id="3080055"/>
    <lineage>
        <taxon>Bacteria</taxon>
        <taxon>Pseudomonadati</taxon>
        <taxon>Bacteroidota</taxon>
        <taxon>Flavobacteriia</taxon>
        <taxon>Flavobacteriales</taxon>
        <taxon>Flavobacteriaceae</taxon>
        <taxon>Mangrovimonas</taxon>
    </lineage>
</organism>
<dbReference type="Gene3D" id="2.60.40.2030">
    <property type="match status" value="1"/>
</dbReference>
<dbReference type="NCBIfam" id="NF038128">
    <property type="entry name" value="choice_anch_J"/>
    <property type="match status" value="1"/>
</dbReference>
<dbReference type="Pfam" id="PF00932">
    <property type="entry name" value="LTD"/>
    <property type="match status" value="1"/>
</dbReference>
<dbReference type="Proteomes" id="UP001368318">
    <property type="component" value="Chromosome"/>
</dbReference>
<dbReference type="InterPro" id="IPR013783">
    <property type="entry name" value="Ig-like_fold"/>
</dbReference>
<keyword evidence="1 4" id="KW-0732">Signal</keyword>
<dbReference type="EMBL" id="CP136925">
    <property type="protein sequence ID" value="WXA13563.1"/>
    <property type="molecule type" value="Genomic_DNA"/>
</dbReference>
<dbReference type="GO" id="GO:0007154">
    <property type="term" value="P:cell communication"/>
    <property type="evidence" value="ECO:0007669"/>
    <property type="project" value="InterPro"/>
</dbReference>
<dbReference type="Gene3D" id="2.60.40.10">
    <property type="entry name" value="Immunoglobulins"/>
    <property type="match status" value="1"/>
</dbReference>
<feature type="domain" description="PA14" evidence="5">
    <location>
        <begin position="473"/>
        <end position="627"/>
    </location>
</feature>
<evidence type="ECO:0000259" key="5">
    <source>
        <dbReference type="PROSITE" id="PS51820"/>
    </source>
</evidence>
<proteinExistence type="predicted"/>
<dbReference type="SUPFAM" id="SSF141072">
    <property type="entry name" value="CalX-like"/>
    <property type="match status" value="1"/>
</dbReference>
<dbReference type="InterPro" id="IPR003644">
    <property type="entry name" value="Calx_beta"/>
</dbReference>
<evidence type="ECO:0000256" key="1">
    <source>
        <dbReference type="ARBA" id="ARBA00022729"/>
    </source>
</evidence>
<accession>A0AAU6P3C1</accession>
<protein>
    <submittedName>
        <fullName evidence="7">Choice-of-anchor J domain-containing protein</fullName>
    </submittedName>
</protein>
<evidence type="ECO:0000256" key="3">
    <source>
        <dbReference type="ARBA" id="ARBA00022837"/>
    </source>
</evidence>
<evidence type="ECO:0000313" key="7">
    <source>
        <dbReference type="EMBL" id="WXA04018.1"/>
    </source>
</evidence>
<sequence>MKHMYFLLLALCITTMGFGQSTIYTQDFETDLNGYSHTPSQTPSTDSGDRYFHRAEPSDDAIYESGGDGPYTNVTGSWLFVGSNPNSINSSSPGILSFDPIDVTNYTDLELSADFGAVPEDWDSSDDLSVEYSWDNSNWNILYNFQAGGDGTNEPIFLNGNAIGGNNTLNGVTLTYSLQTIVSDNFTGAGSTLYLRLVCDSNANYEAFGVDNFTLKGTLITTDTQVQFTSASASVSEGVGTYDLEFAITNEDATNATAFDVVLTTGDNTDIDGYTTQTVTFPAGASANETLTITITDDAVFEGDETLTFSIQNVTGGNNAAVGIQSTFDLTITDNEAAPALSLPYSIDATSTDPFSDNWTQYDNDEVNSWDYNSGSGVEMNAYSNDCNAEDWLITPAFDLSGSSNELLSFTLAEQYSGTDIIVQYSTDYDGTSDPNTATWSTITTITSGNGGVTEDHTGLQGVNATNVYLAFLYEDNTSCSSWTLENFTLEEGEPAPDNNLCSNAIAITANTGVTNGTLANATFTSPFENVDVWYSITPTYDETYTITLSNFSGDADLYLYSSSCPTPDSHIADSATLSSTETIEYVLTTGTTYYIQVEAYNSAAEDTFDIEVTAPELTSCITPSSQPSNLQTNTITHNSISGNFTSTTADAYLVVISESATLGATPNDETTYNTNDVLGNGIVVQADANNTFTATDLDAETTYYVFVFAYNEACLDGPLYNTTSPLNGTATTTAAPNTPTPGDLFITEVSDASDYNNEFIEIFNFSDTTIDLSTTKLVMLYDGTVWDLSDFSPTTIPPRNFLIISRGETQTSFETEFGTLNNNTLFMEGTSSMFFGTGRRWQLFEGGTVDTADGILLDDTNTTVAVAGERDYQNIFSGDFINTPDIEANPGELDYLIYFDNDTWLNNNHARSSTSDSDAYILSDYTCTENVHINNLEIENDVTVTITEGIYVIANDVTNNGEIILNSSSTTYSSLLANSVSGSGTTTYNRYTNQMGSGTTGGNDLIAAPVSGQLVPAFQVANSNLATSGTTIALAPFNNNSGAYENYDTALNATTALVSGTGYRAATTDGSALTFTGTVETGNVPIDITVGTDATFGQWNLIGNPYPSYLDMETFLNYEVSTGITNLDLMLTNSGIYGYDGNASDGWTVITLANATGELMAPGQGFFVAANGDHVLDYDMTFTPSMRAHDGGDDFIMGRSNNNLTFLKLLASTTSNQYRTEFYFNDHATTGLDAGYDAQLWGGTVPSFALYSQLVTENQGTPIALQALNNDAVNYVTIPLGVVANAGEQLTFSILESQLPANTNVYIEDRSNNTFTLLNTTHYSITPNAALQGTGRFYIHFENQALSIQNHETHDAFNIYSSPHNKTITIEGTVNPNSQVSVYDMQGRLVYNTPLETGTTNNTISLKQLSQGIYIVKVGNTNASQTKKIALN</sequence>
<gene>
    <name evidence="8" type="ORF">R3L15_01520</name>
    <name evidence="7" type="ORF">R3L16_05875</name>
</gene>
<evidence type="ECO:0000256" key="4">
    <source>
        <dbReference type="SAM" id="SignalP"/>
    </source>
</evidence>
<dbReference type="SMART" id="SM00237">
    <property type="entry name" value="Calx_beta"/>
    <property type="match status" value="1"/>
</dbReference>
<dbReference type="PROSITE" id="PS51820">
    <property type="entry name" value="PA14"/>
    <property type="match status" value="1"/>
</dbReference>
<dbReference type="InterPro" id="IPR007280">
    <property type="entry name" value="Peptidase_C_arc/bac"/>
</dbReference>
<name>A0AAU6P3C1_9FLAO</name>
<evidence type="ECO:0000259" key="6">
    <source>
        <dbReference type="PROSITE" id="PS51841"/>
    </source>
</evidence>
<dbReference type="InterPro" id="IPR038081">
    <property type="entry name" value="CalX-like_sf"/>
</dbReference>
<keyword evidence="3" id="KW-0106">Calcium</keyword>
<dbReference type="Gene3D" id="2.60.120.380">
    <property type="match status" value="1"/>
</dbReference>
<keyword evidence="9" id="KW-1185">Reference proteome</keyword>
<dbReference type="KEGG" id="mcaa:R3L15_01520"/>
<dbReference type="GO" id="GO:0016020">
    <property type="term" value="C:membrane"/>
    <property type="evidence" value="ECO:0007669"/>
    <property type="project" value="InterPro"/>
</dbReference>
<dbReference type="Pfam" id="PF03160">
    <property type="entry name" value="Calx-beta"/>
    <property type="match status" value="1"/>
</dbReference>
<feature type="domain" description="LTD" evidence="6">
    <location>
        <begin position="732"/>
        <end position="875"/>
    </location>
</feature>
<dbReference type="InterPro" id="IPR026444">
    <property type="entry name" value="Secre_tail"/>
</dbReference>
<evidence type="ECO:0000256" key="2">
    <source>
        <dbReference type="ARBA" id="ARBA00022737"/>
    </source>
</evidence>
<dbReference type="InterPro" id="IPR036415">
    <property type="entry name" value="Lamin_tail_dom_sf"/>
</dbReference>
<dbReference type="PROSITE" id="PS51841">
    <property type="entry name" value="LTD"/>
    <property type="match status" value="1"/>
</dbReference>
<keyword evidence="2" id="KW-0677">Repeat</keyword>
<dbReference type="InterPro" id="IPR037524">
    <property type="entry name" value="PA14/GLEYA"/>
</dbReference>
<feature type="chain" id="PRO_5044712881" evidence="4">
    <location>
        <begin position="22"/>
        <end position="1433"/>
    </location>
</feature>
<dbReference type="RefSeq" id="WP_338732831.1">
    <property type="nucleotide sequence ID" value="NZ_CP136924.1"/>
</dbReference>
<dbReference type="EMBL" id="CP136924">
    <property type="protein sequence ID" value="WXA04018.1"/>
    <property type="molecule type" value="Genomic_DNA"/>
</dbReference>
<dbReference type="Pfam" id="PF04151">
    <property type="entry name" value="PPC"/>
    <property type="match status" value="1"/>
</dbReference>
<feature type="signal peptide" evidence="4">
    <location>
        <begin position="1"/>
        <end position="21"/>
    </location>
</feature>
<dbReference type="SUPFAM" id="SSF89260">
    <property type="entry name" value="Collagen-binding domain"/>
    <property type="match status" value="1"/>
</dbReference>
<dbReference type="SUPFAM" id="SSF74853">
    <property type="entry name" value="Lamin A/C globular tail domain"/>
    <property type="match status" value="1"/>
</dbReference>
<evidence type="ECO:0000313" key="9">
    <source>
        <dbReference type="Proteomes" id="UP001368318"/>
    </source>
</evidence>
<evidence type="ECO:0000313" key="8">
    <source>
        <dbReference type="EMBL" id="WXA13563.1"/>
    </source>
</evidence>